<protein>
    <recommendedName>
        <fullName evidence="2">CCHC-type domain-containing protein</fullName>
    </recommendedName>
</protein>
<dbReference type="PANTHER" id="PTHR31286:SF99">
    <property type="entry name" value="DUF4283 DOMAIN-CONTAINING PROTEIN"/>
    <property type="match status" value="1"/>
</dbReference>
<organism evidence="3 4">
    <name type="scientific">Erythroxylum novogranatense</name>
    <dbReference type="NCBI Taxonomy" id="1862640"/>
    <lineage>
        <taxon>Eukaryota</taxon>
        <taxon>Viridiplantae</taxon>
        <taxon>Streptophyta</taxon>
        <taxon>Embryophyta</taxon>
        <taxon>Tracheophyta</taxon>
        <taxon>Spermatophyta</taxon>
        <taxon>Magnoliopsida</taxon>
        <taxon>eudicotyledons</taxon>
        <taxon>Gunneridae</taxon>
        <taxon>Pentapetalae</taxon>
        <taxon>rosids</taxon>
        <taxon>fabids</taxon>
        <taxon>Malpighiales</taxon>
        <taxon>Erythroxylaceae</taxon>
        <taxon>Erythroxylum</taxon>
    </lineage>
</organism>
<feature type="domain" description="CCHC-type" evidence="2">
    <location>
        <begin position="135"/>
        <end position="150"/>
    </location>
</feature>
<dbReference type="GO" id="GO:0008270">
    <property type="term" value="F:zinc ion binding"/>
    <property type="evidence" value="ECO:0007669"/>
    <property type="project" value="UniProtKB-KW"/>
</dbReference>
<evidence type="ECO:0000313" key="4">
    <source>
        <dbReference type="Proteomes" id="UP001159364"/>
    </source>
</evidence>
<keyword evidence="1" id="KW-0862">Zinc</keyword>
<dbReference type="PROSITE" id="PS50158">
    <property type="entry name" value="ZF_CCHC"/>
    <property type="match status" value="1"/>
</dbReference>
<evidence type="ECO:0000313" key="3">
    <source>
        <dbReference type="EMBL" id="KAJ8763733.1"/>
    </source>
</evidence>
<dbReference type="Pfam" id="PF14392">
    <property type="entry name" value="zf-CCHC_4"/>
    <property type="match status" value="1"/>
</dbReference>
<dbReference type="InterPro" id="IPR036875">
    <property type="entry name" value="Znf_CCHC_sf"/>
</dbReference>
<gene>
    <name evidence="3" type="ORF">K2173_003515</name>
</gene>
<proteinExistence type="predicted"/>
<name>A0AAV8TC04_9ROSI</name>
<evidence type="ECO:0000259" key="2">
    <source>
        <dbReference type="PROSITE" id="PS50158"/>
    </source>
</evidence>
<dbReference type="Proteomes" id="UP001159364">
    <property type="component" value="Linkage Group LG05"/>
</dbReference>
<dbReference type="InterPro" id="IPR025558">
    <property type="entry name" value="DUF4283"/>
</dbReference>
<accession>A0AAV8TC04</accession>
<keyword evidence="1" id="KW-0863">Zinc-finger</keyword>
<dbReference type="InterPro" id="IPR040256">
    <property type="entry name" value="At4g02000-like"/>
</dbReference>
<reference evidence="3 4" key="1">
    <citation type="submission" date="2021-09" db="EMBL/GenBank/DDBJ databases">
        <title>Genomic insights and catalytic innovation underlie evolution of tropane alkaloids biosynthesis.</title>
        <authorList>
            <person name="Wang Y.-J."/>
            <person name="Tian T."/>
            <person name="Huang J.-P."/>
            <person name="Huang S.-X."/>
        </authorList>
    </citation>
    <scope>NUCLEOTIDE SEQUENCE [LARGE SCALE GENOMIC DNA]</scope>
    <source>
        <strain evidence="3">KIB-2018</strain>
        <tissue evidence="3">Leaf</tissue>
    </source>
</reference>
<dbReference type="PANTHER" id="PTHR31286">
    <property type="entry name" value="GLYCINE-RICH CELL WALL STRUCTURAL PROTEIN 1.8-LIKE"/>
    <property type="match status" value="1"/>
</dbReference>
<dbReference type="AlphaFoldDB" id="A0AAV8TC04"/>
<dbReference type="EMBL" id="JAIWQS010000005">
    <property type="protein sequence ID" value="KAJ8763733.1"/>
    <property type="molecule type" value="Genomic_DNA"/>
</dbReference>
<keyword evidence="4" id="KW-1185">Reference proteome</keyword>
<evidence type="ECO:0000256" key="1">
    <source>
        <dbReference type="PROSITE-ProRule" id="PRU00047"/>
    </source>
</evidence>
<comment type="caution">
    <text evidence="3">The sequence shown here is derived from an EMBL/GenBank/DDBJ whole genome shotgun (WGS) entry which is preliminary data.</text>
</comment>
<dbReference type="SUPFAM" id="SSF57756">
    <property type="entry name" value="Retrovirus zinc finger-like domains"/>
    <property type="match status" value="1"/>
</dbReference>
<dbReference type="InterPro" id="IPR001878">
    <property type="entry name" value="Znf_CCHC"/>
</dbReference>
<sequence>MKVVDLKHDYFLVHFLEEDDYLHALTVGPWTIYGQTLSEQQWVPTFSTTQGLVNRAVMWVQFPDLLIAWYHLEIITTLGNTIEKIVKIDEPTLQKQRGQYARLTIDLDLNSPLKTNVDLDEEVVQVMYEGLPQLCFTCGRVGHEVSTCPQHKHVNSASPTTDAGLMEPVSSVEMAVGGPAQTTSLSSTATVEGYNSHITAQHSGKQQEIASRDRIRHRADGDWGWNFD</sequence>
<keyword evidence="1" id="KW-0479">Metal-binding</keyword>
<dbReference type="Pfam" id="PF14111">
    <property type="entry name" value="DUF4283"/>
    <property type="match status" value="1"/>
</dbReference>
<dbReference type="InterPro" id="IPR025836">
    <property type="entry name" value="Zn_knuckle_CX2CX4HX4C"/>
</dbReference>
<dbReference type="GO" id="GO:0003676">
    <property type="term" value="F:nucleic acid binding"/>
    <property type="evidence" value="ECO:0007669"/>
    <property type="project" value="InterPro"/>
</dbReference>